<keyword evidence="2" id="KW-0611">Plant defense</keyword>
<dbReference type="EMBL" id="CP041730">
    <property type="protein sequence ID" value="QDQ29203.1"/>
    <property type="molecule type" value="Genomic_DNA"/>
</dbReference>
<evidence type="ECO:0000313" key="6">
    <source>
        <dbReference type="Proteomes" id="UP000317550"/>
    </source>
</evidence>
<keyword evidence="3" id="KW-1015">Disulfide bond</keyword>
<dbReference type="CDD" id="cd12215">
    <property type="entry name" value="ChiC_BD"/>
    <property type="match status" value="1"/>
</dbReference>
<dbReference type="GO" id="GO:0006032">
    <property type="term" value="P:chitin catabolic process"/>
    <property type="evidence" value="ECO:0007669"/>
    <property type="project" value="InterPro"/>
</dbReference>
<organism evidence="5 6">
    <name type="scientific">Chitinimonas arctica</name>
    <dbReference type="NCBI Taxonomy" id="2594795"/>
    <lineage>
        <taxon>Bacteria</taxon>
        <taxon>Pseudomonadati</taxon>
        <taxon>Pseudomonadota</taxon>
        <taxon>Betaproteobacteria</taxon>
        <taxon>Neisseriales</taxon>
        <taxon>Chitinibacteraceae</taxon>
        <taxon>Chitinimonas</taxon>
    </lineage>
</organism>
<dbReference type="AlphaFoldDB" id="A0A516SM18"/>
<dbReference type="GO" id="GO:0005975">
    <property type="term" value="P:carbohydrate metabolic process"/>
    <property type="evidence" value="ECO:0007669"/>
    <property type="project" value="InterPro"/>
</dbReference>
<accession>A0A516SM18</accession>
<dbReference type="InterPro" id="IPR000726">
    <property type="entry name" value="Glyco_hydro_19_cat"/>
</dbReference>
<keyword evidence="6" id="KW-1185">Reference proteome</keyword>
<feature type="domain" description="Chitin-binding type-3" evidence="4">
    <location>
        <begin position="27"/>
        <end position="69"/>
    </location>
</feature>
<dbReference type="PANTHER" id="PTHR22595:SF79">
    <property type="entry name" value="CHITINASE 12"/>
    <property type="match status" value="1"/>
</dbReference>
<dbReference type="SMART" id="SM00495">
    <property type="entry name" value="ChtBD3"/>
    <property type="match status" value="1"/>
</dbReference>
<protein>
    <submittedName>
        <fullName evidence="5">Chitin-binding protein</fullName>
    </submittedName>
</protein>
<proteinExistence type="predicted"/>
<dbReference type="OrthoDB" id="99456at2"/>
<dbReference type="SUPFAM" id="SSF53955">
    <property type="entry name" value="Lysozyme-like"/>
    <property type="match status" value="1"/>
</dbReference>
<sequence length="457" mass="49612">MLAAACSGVAHAAQLPLQRAKLLLPPCDSWQSGQVYTAGQYVLHSNQAWRAKWWTRNEAPGGNAVWEARPAGECTPGNGGGEGGSVPTRAQVRADEQAKTASAVFQSVRASVRTLDNASVEAVRPGRSDNPANVRRVERILAATDWEVLFPQRHASYSYANFLQAIAKFPAVCGDQAGGRDADAICRKTLATQFAHFAQETGAHDPSSAIPQWRQGLYYLREAGCSEDGAACTYNAECAPGTWQGQTWPCGKQADGSWKKYFGRGAKQLSYNYNYGPFSDAMYGTVRTLLDNPERVADSWLNLASAVFFFVYPQPPKPSMLHIVDGSWQANAADRAAGISAGYGATIHIINGGIECGHGYDKPQALNRIAYYREMAAYLGVPIAAGEVLNCAGMQPFPAAGAGALQIYWEQDWSWGSNWPDGRSYACKLVGYQTPYSALKAGDYEKCVEKYFDIVLQ</sequence>
<dbReference type="Pfam" id="PF00182">
    <property type="entry name" value="Glyco_hydro_19"/>
    <property type="match status" value="1"/>
</dbReference>
<evidence type="ECO:0000256" key="2">
    <source>
        <dbReference type="ARBA" id="ARBA00022821"/>
    </source>
</evidence>
<name>A0A516SM18_9NEIS</name>
<dbReference type="Gene3D" id="3.30.20.10">
    <property type="entry name" value="Endochitinase, domain 2"/>
    <property type="match status" value="1"/>
</dbReference>
<keyword evidence="1" id="KW-0378">Hydrolase</keyword>
<dbReference type="GO" id="GO:0005576">
    <property type="term" value="C:extracellular region"/>
    <property type="evidence" value="ECO:0007669"/>
    <property type="project" value="InterPro"/>
</dbReference>
<dbReference type="KEGG" id="cari:FNU76_03845"/>
<dbReference type="GO" id="GO:0006952">
    <property type="term" value="P:defense response"/>
    <property type="evidence" value="ECO:0007669"/>
    <property type="project" value="UniProtKB-KW"/>
</dbReference>
<dbReference type="InterPro" id="IPR003610">
    <property type="entry name" value="CBM5/12"/>
</dbReference>
<dbReference type="GO" id="GO:0004568">
    <property type="term" value="F:chitinase activity"/>
    <property type="evidence" value="ECO:0007669"/>
    <property type="project" value="InterPro"/>
</dbReference>
<dbReference type="Proteomes" id="UP000317550">
    <property type="component" value="Chromosome"/>
</dbReference>
<dbReference type="Gene3D" id="2.10.10.20">
    <property type="entry name" value="Carbohydrate-binding module superfamily 5/12"/>
    <property type="match status" value="1"/>
</dbReference>
<evidence type="ECO:0000313" key="5">
    <source>
        <dbReference type="EMBL" id="QDQ29203.1"/>
    </source>
</evidence>
<dbReference type="GO" id="GO:0016998">
    <property type="term" value="P:cell wall macromolecule catabolic process"/>
    <property type="evidence" value="ECO:0007669"/>
    <property type="project" value="InterPro"/>
</dbReference>
<dbReference type="PANTHER" id="PTHR22595">
    <property type="entry name" value="CHITINASE-RELATED"/>
    <property type="match status" value="1"/>
</dbReference>
<gene>
    <name evidence="5" type="ORF">FNU76_03845</name>
</gene>
<dbReference type="InterPro" id="IPR036573">
    <property type="entry name" value="CBM_sf_5/12"/>
</dbReference>
<dbReference type="CDD" id="cd00325">
    <property type="entry name" value="chitinase_GH19"/>
    <property type="match status" value="1"/>
</dbReference>
<dbReference type="Pfam" id="PF02839">
    <property type="entry name" value="CBM_5_12"/>
    <property type="match status" value="1"/>
</dbReference>
<evidence type="ECO:0000256" key="1">
    <source>
        <dbReference type="ARBA" id="ARBA00022801"/>
    </source>
</evidence>
<evidence type="ECO:0000256" key="3">
    <source>
        <dbReference type="ARBA" id="ARBA00023157"/>
    </source>
</evidence>
<dbReference type="InterPro" id="IPR023346">
    <property type="entry name" value="Lysozyme-like_dom_sf"/>
</dbReference>
<dbReference type="GO" id="GO:0030246">
    <property type="term" value="F:carbohydrate binding"/>
    <property type="evidence" value="ECO:0007669"/>
    <property type="project" value="InterPro"/>
</dbReference>
<dbReference type="Gene3D" id="1.10.530.10">
    <property type="match status" value="1"/>
</dbReference>
<dbReference type="SUPFAM" id="SSF51055">
    <property type="entry name" value="Carbohydrate binding domain"/>
    <property type="match status" value="1"/>
</dbReference>
<reference evidence="6" key="1">
    <citation type="submission" date="2019-07" db="EMBL/GenBank/DDBJ databases">
        <title>Chitinimonas sp. nov., isolated from Ny-Alesund, arctica soil.</title>
        <authorList>
            <person name="Xu Q."/>
            <person name="Peng F."/>
        </authorList>
    </citation>
    <scope>NUCLEOTIDE SEQUENCE [LARGE SCALE GENOMIC DNA]</scope>
    <source>
        <strain evidence="6">R3-44</strain>
    </source>
</reference>
<evidence type="ECO:0000259" key="4">
    <source>
        <dbReference type="SMART" id="SM00495"/>
    </source>
</evidence>